<keyword evidence="11 13" id="KW-0547">Nucleotide-binding</keyword>
<keyword evidence="9 13" id="KW-0479">Metal-binding</keyword>
<dbReference type="GO" id="GO:0006166">
    <property type="term" value="P:purine ribonucleoside salvage"/>
    <property type="evidence" value="ECO:0007669"/>
    <property type="project" value="UniProtKB-KW"/>
</dbReference>
<evidence type="ECO:0000256" key="6">
    <source>
        <dbReference type="ARBA" id="ARBA00022490"/>
    </source>
</evidence>
<comment type="pathway">
    <text evidence="3 13">Purine metabolism; IMP biosynthesis via salvage pathway; IMP from hypoxanthine: step 1/1.</text>
</comment>
<dbReference type="GO" id="GO:0000287">
    <property type="term" value="F:magnesium ion binding"/>
    <property type="evidence" value="ECO:0007669"/>
    <property type="project" value="TreeGrafter"/>
</dbReference>
<evidence type="ECO:0000313" key="17">
    <source>
        <dbReference type="Proteomes" id="UP000492820"/>
    </source>
</evidence>
<evidence type="ECO:0000256" key="1">
    <source>
        <dbReference type="ARBA" id="ARBA00001946"/>
    </source>
</evidence>
<dbReference type="Pfam" id="PF00156">
    <property type="entry name" value="Pribosyltran"/>
    <property type="match status" value="1"/>
</dbReference>
<dbReference type="WBParaSite" id="EgrG_000758800">
    <property type="protein sequence ID" value="EgrG_000758800"/>
    <property type="gene ID" value="EgrG_000758800"/>
</dbReference>
<keyword evidence="7 13" id="KW-0328">Glycosyltransferase</keyword>
<evidence type="ECO:0000256" key="9">
    <source>
        <dbReference type="ARBA" id="ARBA00022723"/>
    </source>
</evidence>
<dbReference type="InterPro" id="IPR029057">
    <property type="entry name" value="PRTase-like"/>
</dbReference>
<evidence type="ECO:0000256" key="11">
    <source>
        <dbReference type="ARBA" id="ARBA00022741"/>
    </source>
</evidence>
<evidence type="ECO:0000256" key="5">
    <source>
        <dbReference type="ARBA" id="ARBA00011895"/>
    </source>
</evidence>
<comment type="cofactor">
    <cofactor evidence="1 13">
        <name>Mg(2+)</name>
        <dbReference type="ChEBI" id="CHEBI:18420"/>
    </cofactor>
</comment>
<dbReference type="CDD" id="cd06223">
    <property type="entry name" value="PRTases_typeI"/>
    <property type="match status" value="1"/>
</dbReference>
<comment type="catalytic activity">
    <reaction evidence="13">
        <text>IMP + diphosphate = hypoxanthine + 5-phospho-alpha-D-ribose 1-diphosphate</text>
        <dbReference type="Rhea" id="RHEA:17973"/>
        <dbReference type="ChEBI" id="CHEBI:17368"/>
        <dbReference type="ChEBI" id="CHEBI:33019"/>
        <dbReference type="ChEBI" id="CHEBI:58017"/>
        <dbReference type="ChEBI" id="CHEBI:58053"/>
        <dbReference type="EC" id="2.4.2.8"/>
    </reaction>
</comment>
<reference evidence="16" key="2">
    <citation type="submission" date="2014-06" db="EMBL/GenBank/DDBJ databases">
        <authorList>
            <person name="Aslett M."/>
        </authorList>
    </citation>
    <scope>NUCLEOTIDE SEQUENCE</scope>
</reference>
<dbReference type="GO" id="GO:0046100">
    <property type="term" value="P:hypoxanthine metabolic process"/>
    <property type="evidence" value="ECO:0007669"/>
    <property type="project" value="TreeGrafter"/>
</dbReference>
<comment type="similarity">
    <text evidence="4 13">Belongs to the purine/pyrimidine phosphoribosyltransferase family.</text>
</comment>
<keyword evidence="10 13" id="KW-0660">Purine salvage</keyword>
<dbReference type="Proteomes" id="UP000492820">
    <property type="component" value="Unassembled WGS sequence"/>
</dbReference>
<name>A0A068W6Y0_ECHGR</name>
<dbReference type="FunFam" id="3.40.50.2020:FF:000053">
    <property type="entry name" value="Hypoxanthine phosphoribosyltransferase"/>
    <property type="match status" value="1"/>
</dbReference>
<dbReference type="InterPro" id="IPR050408">
    <property type="entry name" value="HGPRT"/>
</dbReference>
<evidence type="ECO:0000256" key="13">
    <source>
        <dbReference type="RuleBase" id="RU364099"/>
    </source>
</evidence>
<sequence length="283" mass="31989">MGFKSTARFFSRWSLSRLACHLLCLALLCLSLLHIFPTATKIESQPMNKPTSVVVIPDNYQAYEISHFCVSPKYRDYLERLMIPNGLIKDRIEKVASEIVEHYEKQKVQHIIAICVLKGGFKFCVDLIDAMERTIRARGTLIPISTDFVRIRSYLNTSSTDSITLTGVDDPSIYKGKDILIVEDIVDSGKTMCRLNKYLSTLHAKSVTDVCLLVKRTPRSSGYRPCFAGFEIPDDFVVGYALDYNEYFRDLHHICVLNKVGLEYFAVSEGAVNHAAEESKPST</sequence>
<feature type="chain" id="PRO_5033210830" description="Hypoxanthine phosphoribosyltransferase" evidence="14">
    <location>
        <begin position="32"/>
        <end position="283"/>
    </location>
</feature>
<feature type="domain" description="Phosphoribosyltransferase" evidence="15">
    <location>
        <begin position="87"/>
        <end position="244"/>
    </location>
</feature>
<dbReference type="AlphaFoldDB" id="A0A068W6Y0"/>
<comment type="subcellular location">
    <subcellularLocation>
        <location evidence="2 13">Cytoplasm</location>
    </subcellularLocation>
</comment>
<evidence type="ECO:0000313" key="16">
    <source>
        <dbReference type="EMBL" id="CDS15191.1"/>
    </source>
</evidence>
<dbReference type="PANTHER" id="PTHR43340:SF1">
    <property type="entry name" value="HYPOXANTHINE PHOSPHORIBOSYLTRANSFERASE"/>
    <property type="match status" value="1"/>
</dbReference>
<dbReference type="GO" id="GO:0005829">
    <property type="term" value="C:cytosol"/>
    <property type="evidence" value="ECO:0007669"/>
    <property type="project" value="TreeGrafter"/>
</dbReference>
<dbReference type="NCBIfam" id="TIGR01203">
    <property type="entry name" value="HGPRTase"/>
    <property type="match status" value="1"/>
</dbReference>
<evidence type="ECO:0000256" key="7">
    <source>
        <dbReference type="ARBA" id="ARBA00022676"/>
    </source>
</evidence>
<organism evidence="16">
    <name type="scientific">Echinococcus granulosus</name>
    <name type="common">Hydatid tapeworm</name>
    <dbReference type="NCBI Taxonomy" id="6210"/>
    <lineage>
        <taxon>Eukaryota</taxon>
        <taxon>Metazoa</taxon>
        <taxon>Spiralia</taxon>
        <taxon>Lophotrochozoa</taxon>
        <taxon>Platyhelminthes</taxon>
        <taxon>Cestoda</taxon>
        <taxon>Eucestoda</taxon>
        <taxon>Cyclophyllidea</taxon>
        <taxon>Taeniidae</taxon>
        <taxon>Echinococcus</taxon>
        <taxon>Echinococcus granulosus group</taxon>
    </lineage>
</organism>
<evidence type="ECO:0000256" key="10">
    <source>
        <dbReference type="ARBA" id="ARBA00022726"/>
    </source>
</evidence>
<reference evidence="16 17" key="1">
    <citation type="journal article" date="2013" name="Nature">
        <title>The genomes of four tapeworm species reveal adaptations to parasitism.</title>
        <authorList>
            <person name="Tsai I.J."/>
            <person name="Zarowiecki M."/>
            <person name="Holroyd N."/>
            <person name="Garciarrubio A."/>
            <person name="Sanchez-Flores A."/>
            <person name="Brooks K.L."/>
            <person name="Tracey A."/>
            <person name="Bobes R.J."/>
            <person name="Fragoso G."/>
            <person name="Sciutto E."/>
            <person name="Aslett M."/>
            <person name="Beasley H."/>
            <person name="Bennett H.M."/>
            <person name="Cai J."/>
            <person name="Camicia F."/>
            <person name="Clark R."/>
            <person name="Cucher M."/>
            <person name="De Silva N."/>
            <person name="Day T.A."/>
            <person name="Deplazes P."/>
            <person name="Estrada K."/>
            <person name="Fernandez C."/>
            <person name="Holland P.W."/>
            <person name="Hou J."/>
            <person name="Hu S."/>
            <person name="Huckvale T."/>
            <person name="Hung S.S."/>
            <person name="Kamenetzky L."/>
            <person name="Keane J.A."/>
            <person name="Kiss F."/>
            <person name="Koziol U."/>
            <person name="Lambert O."/>
            <person name="Liu K."/>
            <person name="Luo X."/>
            <person name="Luo Y."/>
            <person name="Macchiaroli N."/>
            <person name="Nichol S."/>
            <person name="Paps J."/>
            <person name="Parkinson J."/>
            <person name="Pouchkina-Stantcheva N."/>
            <person name="Riddiford N."/>
            <person name="Rosenzvit M."/>
            <person name="Salinas G."/>
            <person name="Wasmuth J.D."/>
            <person name="Zamanian M."/>
            <person name="Zheng Y."/>
            <person name="Cai X."/>
            <person name="Soberon X."/>
            <person name="Olson P.D."/>
            <person name="Laclette J.P."/>
            <person name="Brehm K."/>
            <person name="Berriman M."/>
            <person name="Garciarrubio A."/>
            <person name="Bobes R.J."/>
            <person name="Fragoso G."/>
            <person name="Sanchez-Flores A."/>
            <person name="Estrada K."/>
            <person name="Cevallos M.A."/>
            <person name="Morett E."/>
            <person name="Gonzalez V."/>
            <person name="Portillo T."/>
            <person name="Ochoa-Leyva A."/>
            <person name="Jose M.V."/>
            <person name="Sciutto E."/>
            <person name="Landa A."/>
            <person name="Jimenez L."/>
            <person name="Valdes V."/>
            <person name="Carrero J.C."/>
            <person name="Larralde C."/>
            <person name="Morales-Montor J."/>
            <person name="Limon-Lason J."/>
            <person name="Soberon X."/>
            <person name="Laclette J.P."/>
        </authorList>
    </citation>
    <scope>NUCLEOTIDE SEQUENCE [LARGE SCALE GENOMIC DNA]</scope>
</reference>
<dbReference type="OrthoDB" id="9449045at2759"/>
<gene>
    <name evidence="16" type="ORF">EgrG_000758800</name>
</gene>
<dbReference type="PANTHER" id="PTHR43340">
    <property type="entry name" value="HYPOXANTHINE-GUANINE PHOSPHORIBOSYLTRANSFERASE"/>
    <property type="match status" value="1"/>
</dbReference>
<dbReference type="GO" id="GO:0004422">
    <property type="term" value="F:hypoxanthine phosphoribosyltransferase activity"/>
    <property type="evidence" value="ECO:0007669"/>
    <property type="project" value="InterPro"/>
</dbReference>
<dbReference type="Gene3D" id="3.40.50.2020">
    <property type="match status" value="1"/>
</dbReference>
<proteinExistence type="inferred from homology"/>
<protein>
    <recommendedName>
        <fullName evidence="5 13">Hypoxanthine phosphoribosyltransferase</fullName>
        <ecNumber evidence="5 13">2.4.2.8</ecNumber>
    </recommendedName>
</protein>
<evidence type="ECO:0000256" key="4">
    <source>
        <dbReference type="ARBA" id="ARBA00008391"/>
    </source>
</evidence>
<evidence type="ECO:0000256" key="3">
    <source>
        <dbReference type="ARBA" id="ARBA00004669"/>
    </source>
</evidence>
<dbReference type="GO" id="GO:0000166">
    <property type="term" value="F:nucleotide binding"/>
    <property type="evidence" value="ECO:0007669"/>
    <property type="project" value="UniProtKB-KW"/>
</dbReference>
<evidence type="ECO:0000259" key="15">
    <source>
        <dbReference type="Pfam" id="PF00156"/>
    </source>
</evidence>
<evidence type="ECO:0000256" key="8">
    <source>
        <dbReference type="ARBA" id="ARBA00022679"/>
    </source>
</evidence>
<feature type="signal peptide" evidence="14">
    <location>
        <begin position="1"/>
        <end position="31"/>
    </location>
</feature>
<dbReference type="UniPathway" id="UPA00591">
    <property type="reaction ID" value="UER00648"/>
</dbReference>
<dbReference type="EC" id="2.4.2.8" evidence="5 13"/>
<dbReference type="SUPFAM" id="SSF53271">
    <property type="entry name" value="PRTase-like"/>
    <property type="match status" value="1"/>
</dbReference>
<dbReference type="InterPro" id="IPR000836">
    <property type="entry name" value="PRTase_dom"/>
</dbReference>
<keyword evidence="14" id="KW-0732">Signal</keyword>
<dbReference type="GO" id="GO:0032264">
    <property type="term" value="P:IMP salvage"/>
    <property type="evidence" value="ECO:0007669"/>
    <property type="project" value="UniProtKB-UniPathway"/>
</dbReference>
<dbReference type="GO" id="GO:0006178">
    <property type="term" value="P:guanine salvage"/>
    <property type="evidence" value="ECO:0007669"/>
    <property type="project" value="TreeGrafter"/>
</dbReference>
<evidence type="ECO:0000256" key="14">
    <source>
        <dbReference type="SAM" id="SignalP"/>
    </source>
</evidence>
<dbReference type="InterPro" id="IPR005904">
    <property type="entry name" value="Hxn_phspho_trans"/>
</dbReference>
<evidence type="ECO:0000313" key="18">
    <source>
        <dbReference type="WBParaSite" id="EgrG_000758800"/>
    </source>
</evidence>
<accession>A0A068W6Y0</accession>
<reference evidence="18" key="3">
    <citation type="submission" date="2020-10" db="UniProtKB">
        <authorList>
            <consortium name="WormBaseParasite"/>
        </authorList>
    </citation>
    <scope>IDENTIFICATION</scope>
</reference>
<evidence type="ECO:0000256" key="12">
    <source>
        <dbReference type="ARBA" id="ARBA00022842"/>
    </source>
</evidence>
<dbReference type="GO" id="GO:0032263">
    <property type="term" value="P:GMP salvage"/>
    <property type="evidence" value="ECO:0007669"/>
    <property type="project" value="TreeGrafter"/>
</dbReference>
<keyword evidence="12 13" id="KW-0460">Magnesium</keyword>
<keyword evidence="8 13" id="KW-0808">Transferase</keyword>
<keyword evidence="6 13" id="KW-0963">Cytoplasm</keyword>
<evidence type="ECO:0000256" key="2">
    <source>
        <dbReference type="ARBA" id="ARBA00004496"/>
    </source>
</evidence>
<dbReference type="EMBL" id="LK028576">
    <property type="protein sequence ID" value="CDS15191.1"/>
    <property type="molecule type" value="Genomic_DNA"/>
</dbReference>